<dbReference type="InterPro" id="IPR011495">
    <property type="entry name" value="Sig_transdc_His_kin_sub2_dim/P"/>
</dbReference>
<dbReference type="GO" id="GO:0004673">
    <property type="term" value="F:protein histidine kinase activity"/>
    <property type="evidence" value="ECO:0007669"/>
    <property type="project" value="UniProtKB-EC"/>
</dbReference>
<dbReference type="Pfam" id="PF07568">
    <property type="entry name" value="HisKA_2"/>
    <property type="match status" value="1"/>
</dbReference>
<keyword evidence="3" id="KW-0597">Phosphoprotein</keyword>
<dbReference type="EC" id="2.7.13.3" evidence="2"/>
<keyword evidence="4" id="KW-0808">Transferase</keyword>
<keyword evidence="5" id="KW-0547">Nucleotide-binding</keyword>
<dbReference type="InterPro" id="IPR004358">
    <property type="entry name" value="Sig_transdc_His_kin-like_C"/>
</dbReference>
<dbReference type="STRING" id="1759059.ATE48_07600"/>
<dbReference type="RefSeq" id="WP_066769718.1">
    <property type="nucleotide sequence ID" value="NZ_CP013244.1"/>
</dbReference>
<comment type="catalytic activity">
    <reaction evidence="1">
        <text>ATP + protein L-histidine = ADP + protein N-phospho-L-histidine.</text>
        <dbReference type="EC" id="2.7.13.3"/>
    </reaction>
</comment>
<protein>
    <recommendedName>
        <fullName evidence="2">histidine kinase</fullName>
        <ecNumber evidence="2">2.7.13.3</ecNumber>
    </recommendedName>
</protein>
<name>A0A1B1AGW7_9PROT</name>
<evidence type="ECO:0000256" key="4">
    <source>
        <dbReference type="ARBA" id="ARBA00022679"/>
    </source>
</evidence>
<dbReference type="Pfam" id="PF02518">
    <property type="entry name" value="HATPase_c"/>
    <property type="match status" value="1"/>
</dbReference>
<dbReference type="SMART" id="SM00387">
    <property type="entry name" value="HATPase_c"/>
    <property type="match status" value="1"/>
</dbReference>
<organism evidence="10 11">
    <name type="scientific">Candidatus Viadribacter manganicus</name>
    <dbReference type="NCBI Taxonomy" id="1759059"/>
    <lineage>
        <taxon>Bacteria</taxon>
        <taxon>Pseudomonadati</taxon>
        <taxon>Pseudomonadota</taxon>
        <taxon>Alphaproteobacteria</taxon>
        <taxon>Hyphomonadales</taxon>
        <taxon>Hyphomonadaceae</taxon>
        <taxon>Candidatus Viadribacter</taxon>
    </lineage>
</organism>
<dbReference type="OrthoDB" id="9767435at2"/>
<reference evidence="10 11" key="1">
    <citation type="submission" date="2015-11" db="EMBL/GenBank/DDBJ databases">
        <title>Whole-Genome Sequence of Candidatus Oderbacter manganicum from the National Park Lower Oder Valley, Germany.</title>
        <authorList>
            <person name="Braun B."/>
            <person name="Liere K."/>
            <person name="Szewzyk U."/>
        </authorList>
    </citation>
    <scope>NUCLEOTIDE SEQUENCE [LARGE SCALE GENOMIC DNA]</scope>
    <source>
        <strain evidence="10 11">OTSz_A_272</strain>
    </source>
</reference>
<evidence type="ECO:0000256" key="5">
    <source>
        <dbReference type="ARBA" id="ARBA00022741"/>
    </source>
</evidence>
<keyword evidence="8" id="KW-0175">Coiled coil</keyword>
<dbReference type="AlphaFoldDB" id="A0A1B1AGW7"/>
<evidence type="ECO:0000256" key="6">
    <source>
        <dbReference type="ARBA" id="ARBA00022777"/>
    </source>
</evidence>
<dbReference type="PANTHER" id="PTHR41523:SF8">
    <property type="entry name" value="ETHYLENE RESPONSE SENSOR PROTEIN"/>
    <property type="match status" value="1"/>
</dbReference>
<dbReference type="Gene3D" id="3.30.450.20">
    <property type="entry name" value="PAS domain"/>
    <property type="match status" value="1"/>
</dbReference>
<proteinExistence type="predicted"/>
<keyword evidence="6" id="KW-0418">Kinase</keyword>
<evidence type="ECO:0000256" key="8">
    <source>
        <dbReference type="SAM" id="Coils"/>
    </source>
</evidence>
<evidence type="ECO:0000313" key="10">
    <source>
        <dbReference type="EMBL" id="ANP45795.1"/>
    </source>
</evidence>
<dbReference type="Proteomes" id="UP000092498">
    <property type="component" value="Chromosome"/>
</dbReference>
<dbReference type="InterPro" id="IPR036890">
    <property type="entry name" value="HATPase_C_sf"/>
</dbReference>
<dbReference type="InterPro" id="IPR003594">
    <property type="entry name" value="HATPase_dom"/>
</dbReference>
<evidence type="ECO:0000256" key="3">
    <source>
        <dbReference type="ARBA" id="ARBA00022553"/>
    </source>
</evidence>
<sequence length="257" mass="27742">MRNQNQNGRPRVDTALITMWRLTAENARLNELCEQHKAMEERYELMLREGDHRIKNSLQVVASLLGMQARRASNASTRNVLHAAAARVQTVARIHDALQLNNASNDVVDLGALVENMCASLQEMTGGSDAVQIIVHASPIKTALDLAQPIVLAVNELIINALRHAFPQERNGSVTITVAESNGQLKIQVADDGDGLPDNYAAGQGYGMRLVKAMIAKVGGSLHAQNAGGARFTLTAPLHRATTCPRASRLLCAFGPQ</sequence>
<dbReference type="PROSITE" id="PS50109">
    <property type="entry name" value="HIS_KIN"/>
    <property type="match status" value="1"/>
</dbReference>
<dbReference type="SUPFAM" id="SSF55874">
    <property type="entry name" value="ATPase domain of HSP90 chaperone/DNA topoisomerase II/histidine kinase"/>
    <property type="match status" value="1"/>
</dbReference>
<dbReference type="GO" id="GO:0005524">
    <property type="term" value="F:ATP binding"/>
    <property type="evidence" value="ECO:0007669"/>
    <property type="project" value="UniProtKB-KW"/>
</dbReference>
<dbReference type="KEGG" id="cbot:ATE48_07600"/>
<dbReference type="InParanoid" id="A0A1B1AGW7"/>
<dbReference type="InterPro" id="IPR005467">
    <property type="entry name" value="His_kinase_dom"/>
</dbReference>
<feature type="coiled-coil region" evidence="8">
    <location>
        <begin position="22"/>
        <end position="49"/>
    </location>
</feature>
<evidence type="ECO:0000256" key="2">
    <source>
        <dbReference type="ARBA" id="ARBA00012438"/>
    </source>
</evidence>
<keyword evidence="7" id="KW-0067">ATP-binding</keyword>
<keyword evidence="11" id="KW-1185">Reference proteome</keyword>
<dbReference type="EMBL" id="CP013244">
    <property type="protein sequence ID" value="ANP45795.1"/>
    <property type="molecule type" value="Genomic_DNA"/>
</dbReference>
<accession>A0A1B1AGW7</accession>
<dbReference type="PANTHER" id="PTHR41523">
    <property type="entry name" value="TWO-COMPONENT SYSTEM SENSOR PROTEIN"/>
    <property type="match status" value="1"/>
</dbReference>
<evidence type="ECO:0000259" key="9">
    <source>
        <dbReference type="PROSITE" id="PS50109"/>
    </source>
</evidence>
<gene>
    <name evidence="10" type="ORF">ATE48_07600</name>
</gene>
<dbReference type="PRINTS" id="PR00344">
    <property type="entry name" value="BCTRLSENSOR"/>
</dbReference>
<evidence type="ECO:0000313" key="11">
    <source>
        <dbReference type="Proteomes" id="UP000092498"/>
    </source>
</evidence>
<evidence type="ECO:0000256" key="1">
    <source>
        <dbReference type="ARBA" id="ARBA00000085"/>
    </source>
</evidence>
<evidence type="ECO:0000256" key="7">
    <source>
        <dbReference type="ARBA" id="ARBA00022840"/>
    </source>
</evidence>
<dbReference type="Gene3D" id="3.30.565.10">
    <property type="entry name" value="Histidine kinase-like ATPase, C-terminal domain"/>
    <property type="match status" value="1"/>
</dbReference>
<feature type="domain" description="Histidine kinase" evidence="9">
    <location>
        <begin position="49"/>
        <end position="240"/>
    </location>
</feature>